<protein>
    <submittedName>
        <fullName evidence="2">IS630 family transposase</fullName>
    </submittedName>
</protein>
<dbReference type="Pfam" id="PF13358">
    <property type="entry name" value="DDE_3"/>
    <property type="match status" value="1"/>
</dbReference>
<dbReference type="EMBL" id="CP025096">
    <property type="protein sequence ID" value="AUD06141.1"/>
    <property type="molecule type" value="Genomic_DNA"/>
</dbReference>
<dbReference type="KEGG" id="spir:CWM47_32425"/>
<sequence length="217" mass="25213">MENVLALYNQEPSPGRARLCFDERPCQLLDDVVAPLPVKPGKIAKEDNEYIRQGTGVVLLAYDLDKGVRYTQTRKQRTKAGYAQFMDHIVTTYYSHVEYIDLVQDNLNTHKYGSFYEHLPLAQARVLSRKLVFHYTLKHGSWLNIAEIEFSAMARQCLNRRIGSLDELGRQVELWTAERNERLVKVHWSFTVATAEDKLKRWYEQVNPANKPLESIN</sequence>
<evidence type="ECO:0000313" key="3">
    <source>
        <dbReference type="Proteomes" id="UP000232883"/>
    </source>
</evidence>
<evidence type="ECO:0000259" key="1">
    <source>
        <dbReference type="Pfam" id="PF13358"/>
    </source>
</evidence>
<dbReference type="InterPro" id="IPR038717">
    <property type="entry name" value="Tc1-like_DDE_dom"/>
</dbReference>
<gene>
    <name evidence="2" type="ORF">CWM47_32425</name>
</gene>
<organism evidence="2 3">
    <name type="scientific">Spirosoma pollinicola</name>
    <dbReference type="NCBI Taxonomy" id="2057025"/>
    <lineage>
        <taxon>Bacteria</taxon>
        <taxon>Pseudomonadati</taxon>
        <taxon>Bacteroidota</taxon>
        <taxon>Cytophagia</taxon>
        <taxon>Cytophagales</taxon>
        <taxon>Cytophagaceae</taxon>
        <taxon>Spirosoma</taxon>
    </lineage>
</organism>
<evidence type="ECO:0000313" key="2">
    <source>
        <dbReference type="EMBL" id="AUD06141.1"/>
    </source>
</evidence>
<dbReference type="AlphaFoldDB" id="A0A2K8Z8E5"/>
<reference evidence="2 3" key="1">
    <citation type="submission" date="2017-11" db="EMBL/GenBank/DDBJ databases">
        <title>Taxonomic description and genome sequences of Spirosoma HA7 sp. nov., isolated from pollen microhabitat of Corylus avellana.</title>
        <authorList>
            <person name="Ambika Manirajan B."/>
            <person name="Suarez C."/>
            <person name="Ratering S."/>
            <person name="Geissler-Plaum R."/>
            <person name="Cardinale M."/>
            <person name="Sylvia S."/>
        </authorList>
    </citation>
    <scope>NUCLEOTIDE SEQUENCE [LARGE SCALE GENOMIC DNA]</scope>
    <source>
        <strain evidence="2 3">HA7</strain>
    </source>
</reference>
<dbReference type="Proteomes" id="UP000232883">
    <property type="component" value="Chromosome"/>
</dbReference>
<proteinExistence type="predicted"/>
<name>A0A2K8Z8E5_9BACT</name>
<accession>A0A2K8Z8E5</accession>
<feature type="domain" description="Tc1-like transposase DDE" evidence="1">
    <location>
        <begin position="19"/>
        <end position="168"/>
    </location>
</feature>
<keyword evidence="3" id="KW-1185">Reference proteome</keyword>